<keyword evidence="5" id="KW-0677">Repeat</keyword>
<feature type="region of interest" description="Disordered" evidence="10">
    <location>
        <begin position="31"/>
        <end position="53"/>
    </location>
</feature>
<sequence length="438" mass="48291">MRVEVSQHEKGLRKLLKEFSQFRNWGIGRQAPWTGPHDKDLNTKPSPLNTTTKLNKSNQKLISIFRDTRRAEPKAVGDPYICRSLPDYGAIPSILSEPRPRSASPIGFLHKALKGNIYSSLSARGADKISSVDNKSFSGSSEGLEKISRVELIKSTSVCPRAESQQAIKSNSICLRAESQHASLTWPHTGHIQFVNFSCRYRKETERVLKQISFTIKGGEKIGVVGRTGAGKSSLVLSLFRLVEADEGKILIDGVDISTLGLHRLRQALTILPQDPVLFAGSLRENLDPSGKRSEVELWRALDHAHLKQFVSILPGQLDAVVSDGGGNLSMGQRQLVCLARTLLCQTRVLVLDEATAAVDLETDHLVQQTIHSSFRACTVIAIAHRLSSIIDYDRVLVLDQGVVVEFDSPKRLLENPLTAFHSLAKEAGIVSHRNSHL</sequence>
<dbReference type="GO" id="GO:0016887">
    <property type="term" value="F:ATP hydrolysis activity"/>
    <property type="evidence" value="ECO:0007669"/>
    <property type="project" value="InterPro"/>
</dbReference>
<dbReference type="InterPro" id="IPR003593">
    <property type="entry name" value="AAA+_ATPase"/>
</dbReference>
<evidence type="ECO:0000256" key="4">
    <source>
        <dbReference type="ARBA" id="ARBA00022692"/>
    </source>
</evidence>
<dbReference type="SMART" id="SM00382">
    <property type="entry name" value="AAA"/>
    <property type="match status" value="1"/>
</dbReference>
<keyword evidence="6" id="KW-0547">Nucleotide-binding</keyword>
<dbReference type="EMBL" id="BLXT01002711">
    <property type="protein sequence ID" value="GFN96902.1"/>
    <property type="molecule type" value="Genomic_DNA"/>
</dbReference>
<gene>
    <name evidence="12" type="ORF">PoB_002340800</name>
</gene>
<dbReference type="PANTHER" id="PTHR24223:SF443">
    <property type="entry name" value="MULTIDRUG-RESISTANCE LIKE PROTEIN 1, ISOFORM I"/>
    <property type="match status" value="1"/>
</dbReference>
<evidence type="ECO:0000256" key="10">
    <source>
        <dbReference type="SAM" id="MobiDB-lite"/>
    </source>
</evidence>
<evidence type="ECO:0000256" key="3">
    <source>
        <dbReference type="ARBA" id="ARBA00022448"/>
    </source>
</evidence>
<keyword evidence="13" id="KW-1185">Reference proteome</keyword>
<evidence type="ECO:0000256" key="9">
    <source>
        <dbReference type="ARBA" id="ARBA00023136"/>
    </source>
</evidence>
<evidence type="ECO:0000313" key="13">
    <source>
        <dbReference type="Proteomes" id="UP000735302"/>
    </source>
</evidence>
<keyword evidence="4" id="KW-0812">Transmembrane</keyword>
<dbReference type="Proteomes" id="UP000735302">
    <property type="component" value="Unassembled WGS sequence"/>
</dbReference>
<comment type="subcellular location">
    <subcellularLocation>
        <location evidence="1">Vacuole membrane</location>
        <topology evidence="1">Multi-pass membrane protein</topology>
    </subcellularLocation>
</comment>
<evidence type="ECO:0000256" key="6">
    <source>
        <dbReference type="ARBA" id="ARBA00022741"/>
    </source>
</evidence>
<comment type="similarity">
    <text evidence="2">Belongs to the ABC transporter superfamily. ABCC family. Conjugate transporter (TC 3.A.1.208) subfamily.</text>
</comment>
<organism evidence="12 13">
    <name type="scientific">Plakobranchus ocellatus</name>
    <dbReference type="NCBI Taxonomy" id="259542"/>
    <lineage>
        <taxon>Eukaryota</taxon>
        <taxon>Metazoa</taxon>
        <taxon>Spiralia</taxon>
        <taxon>Lophotrochozoa</taxon>
        <taxon>Mollusca</taxon>
        <taxon>Gastropoda</taxon>
        <taxon>Heterobranchia</taxon>
        <taxon>Euthyneura</taxon>
        <taxon>Panpulmonata</taxon>
        <taxon>Sacoglossa</taxon>
        <taxon>Placobranchoidea</taxon>
        <taxon>Plakobranchidae</taxon>
        <taxon>Plakobranchus</taxon>
    </lineage>
</organism>
<keyword evidence="3" id="KW-0813">Transport</keyword>
<feature type="compositionally biased region" description="Polar residues" evidence="10">
    <location>
        <begin position="43"/>
        <end position="53"/>
    </location>
</feature>
<dbReference type="GO" id="GO:0005524">
    <property type="term" value="F:ATP binding"/>
    <property type="evidence" value="ECO:0007669"/>
    <property type="project" value="UniProtKB-KW"/>
</dbReference>
<dbReference type="InterPro" id="IPR003439">
    <property type="entry name" value="ABC_transporter-like_ATP-bd"/>
</dbReference>
<name>A0AAV3ZPY9_9GAST</name>
<evidence type="ECO:0000259" key="11">
    <source>
        <dbReference type="PROSITE" id="PS50893"/>
    </source>
</evidence>
<evidence type="ECO:0000256" key="8">
    <source>
        <dbReference type="ARBA" id="ARBA00022989"/>
    </source>
</evidence>
<dbReference type="FunFam" id="3.40.50.300:FF:000074">
    <property type="entry name" value="Multidrug resistance-associated protein 5 isoform 1"/>
    <property type="match status" value="1"/>
</dbReference>
<keyword evidence="8" id="KW-1133">Transmembrane helix</keyword>
<evidence type="ECO:0000256" key="5">
    <source>
        <dbReference type="ARBA" id="ARBA00022737"/>
    </source>
</evidence>
<feature type="domain" description="ABC transporter" evidence="11">
    <location>
        <begin position="192"/>
        <end position="426"/>
    </location>
</feature>
<evidence type="ECO:0000256" key="1">
    <source>
        <dbReference type="ARBA" id="ARBA00004128"/>
    </source>
</evidence>
<keyword evidence="9" id="KW-0472">Membrane</keyword>
<dbReference type="GO" id="GO:0042626">
    <property type="term" value="F:ATPase-coupled transmembrane transporter activity"/>
    <property type="evidence" value="ECO:0007669"/>
    <property type="project" value="TreeGrafter"/>
</dbReference>
<dbReference type="Pfam" id="PF00005">
    <property type="entry name" value="ABC_tran"/>
    <property type="match status" value="1"/>
</dbReference>
<evidence type="ECO:0000256" key="2">
    <source>
        <dbReference type="ARBA" id="ARBA00009726"/>
    </source>
</evidence>
<dbReference type="PANTHER" id="PTHR24223">
    <property type="entry name" value="ATP-BINDING CASSETTE SUB-FAMILY C"/>
    <property type="match status" value="1"/>
</dbReference>
<dbReference type="Gene3D" id="3.40.50.300">
    <property type="entry name" value="P-loop containing nucleotide triphosphate hydrolases"/>
    <property type="match status" value="1"/>
</dbReference>
<evidence type="ECO:0000256" key="7">
    <source>
        <dbReference type="ARBA" id="ARBA00022840"/>
    </source>
</evidence>
<dbReference type="PROSITE" id="PS50893">
    <property type="entry name" value="ABC_TRANSPORTER_2"/>
    <property type="match status" value="1"/>
</dbReference>
<dbReference type="InterPro" id="IPR027417">
    <property type="entry name" value="P-loop_NTPase"/>
</dbReference>
<proteinExistence type="inferred from homology"/>
<dbReference type="AlphaFoldDB" id="A0AAV3ZPY9"/>
<comment type="caution">
    <text evidence="12">The sequence shown here is derived from an EMBL/GenBank/DDBJ whole genome shotgun (WGS) entry which is preliminary data.</text>
</comment>
<protein>
    <submittedName>
        <fullName evidence="12">Multidrug resistance-associated protein 1</fullName>
    </submittedName>
</protein>
<keyword evidence="7" id="KW-0067">ATP-binding</keyword>
<dbReference type="CDD" id="cd03244">
    <property type="entry name" value="ABCC_MRP_domain2"/>
    <property type="match status" value="1"/>
</dbReference>
<dbReference type="GO" id="GO:0005774">
    <property type="term" value="C:vacuolar membrane"/>
    <property type="evidence" value="ECO:0007669"/>
    <property type="project" value="UniProtKB-SubCell"/>
</dbReference>
<reference evidence="12 13" key="1">
    <citation type="journal article" date="2021" name="Elife">
        <title>Chloroplast acquisition without the gene transfer in kleptoplastic sea slugs, Plakobranchus ocellatus.</title>
        <authorList>
            <person name="Maeda T."/>
            <person name="Takahashi S."/>
            <person name="Yoshida T."/>
            <person name="Shimamura S."/>
            <person name="Takaki Y."/>
            <person name="Nagai Y."/>
            <person name="Toyoda A."/>
            <person name="Suzuki Y."/>
            <person name="Arimoto A."/>
            <person name="Ishii H."/>
            <person name="Satoh N."/>
            <person name="Nishiyama T."/>
            <person name="Hasebe M."/>
            <person name="Maruyama T."/>
            <person name="Minagawa J."/>
            <person name="Obokata J."/>
            <person name="Shigenobu S."/>
        </authorList>
    </citation>
    <scope>NUCLEOTIDE SEQUENCE [LARGE SCALE GENOMIC DNA]</scope>
</reference>
<evidence type="ECO:0000313" key="12">
    <source>
        <dbReference type="EMBL" id="GFN96902.1"/>
    </source>
</evidence>
<dbReference type="InterPro" id="IPR050173">
    <property type="entry name" value="ABC_transporter_C-like"/>
</dbReference>
<dbReference type="SUPFAM" id="SSF52540">
    <property type="entry name" value="P-loop containing nucleoside triphosphate hydrolases"/>
    <property type="match status" value="1"/>
</dbReference>
<accession>A0AAV3ZPY9</accession>